<comment type="caution">
    <text evidence="6">The sequence shown here is derived from an EMBL/GenBank/DDBJ whole genome shotgun (WGS) entry which is preliminary data.</text>
</comment>
<keyword evidence="3" id="KW-0560">Oxidoreductase</keyword>
<evidence type="ECO:0000256" key="2">
    <source>
        <dbReference type="ARBA" id="ARBA00007358"/>
    </source>
</evidence>
<comment type="similarity">
    <text evidence="2">Belongs to the iron-containing alcohol dehydrogenase family.</text>
</comment>
<evidence type="ECO:0000256" key="1">
    <source>
        <dbReference type="ARBA" id="ARBA00001962"/>
    </source>
</evidence>
<name>A0A227KHN0_9BURK</name>
<dbReference type="AlphaFoldDB" id="A0A227KHN0"/>
<gene>
    <name evidence="6" type="ORF">ADH67_09070</name>
</gene>
<dbReference type="PANTHER" id="PTHR11496:SF104">
    <property type="entry name" value="3-DEOXY-ALPHA-D-MANNO-OCTULOSONATE 8-OXIDASE"/>
    <property type="match status" value="1"/>
</dbReference>
<feature type="domain" description="Alcohol dehydrogenase iron-type/glycerol dehydrogenase GldA" evidence="4">
    <location>
        <begin position="7"/>
        <end position="180"/>
    </location>
</feature>
<dbReference type="SUPFAM" id="SSF56796">
    <property type="entry name" value="Dehydroquinate synthase-like"/>
    <property type="match status" value="1"/>
</dbReference>
<dbReference type="PANTHER" id="PTHR11496">
    <property type="entry name" value="ALCOHOL DEHYDROGENASE"/>
    <property type="match status" value="1"/>
</dbReference>
<dbReference type="GO" id="GO:0046872">
    <property type="term" value="F:metal ion binding"/>
    <property type="evidence" value="ECO:0007669"/>
    <property type="project" value="InterPro"/>
</dbReference>
<comment type="cofactor">
    <cofactor evidence="1">
        <name>Fe cation</name>
        <dbReference type="ChEBI" id="CHEBI:24875"/>
    </cofactor>
</comment>
<dbReference type="GO" id="GO:0004022">
    <property type="term" value="F:alcohol dehydrogenase (NAD+) activity"/>
    <property type="evidence" value="ECO:0007669"/>
    <property type="project" value="TreeGrafter"/>
</dbReference>
<evidence type="ECO:0000256" key="3">
    <source>
        <dbReference type="ARBA" id="ARBA00023002"/>
    </source>
</evidence>
<dbReference type="InterPro" id="IPR001670">
    <property type="entry name" value="ADH_Fe/GldA"/>
</dbReference>
<organism evidence="6 7">
    <name type="scientific">Turicimonas muris</name>
    <dbReference type="NCBI Taxonomy" id="1796652"/>
    <lineage>
        <taxon>Bacteria</taxon>
        <taxon>Pseudomonadati</taxon>
        <taxon>Pseudomonadota</taxon>
        <taxon>Betaproteobacteria</taxon>
        <taxon>Burkholderiales</taxon>
        <taxon>Sutterellaceae</taxon>
        <taxon>Turicimonas</taxon>
    </lineage>
</organism>
<reference evidence="7" key="1">
    <citation type="submission" date="2017-05" db="EMBL/GenBank/DDBJ databases">
        <title>Improved OligoMM genomes.</title>
        <authorList>
            <person name="Garzetti D."/>
        </authorList>
    </citation>
    <scope>NUCLEOTIDE SEQUENCE [LARGE SCALE GENOMIC DNA]</scope>
    <source>
        <strain evidence="7">YL45</strain>
    </source>
</reference>
<dbReference type="CDD" id="cd08185">
    <property type="entry name" value="Fe-ADH-like"/>
    <property type="match status" value="1"/>
</dbReference>
<dbReference type="FunFam" id="3.40.50.1970:FF:000003">
    <property type="entry name" value="Alcohol dehydrogenase, iron-containing"/>
    <property type="match status" value="1"/>
</dbReference>
<dbReference type="RefSeq" id="WP_066594397.1">
    <property type="nucleotide sequence ID" value="NZ_CAJTBZ010000010.1"/>
</dbReference>
<evidence type="ECO:0000259" key="5">
    <source>
        <dbReference type="Pfam" id="PF25137"/>
    </source>
</evidence>
<proteinExistence type="inferred from homology"/>
<keyword evidence="7" id="KW-1185">Reference proteome</keyword>
<evidence type="ECO:0000313" key="7">
    <source>
        <dbReference type="Proteomes" id="UP000214610"/>
    </source>
</evidence>
<feature type="domain" description="Fe-containing alcohol dehydrogenase-like C-terminal" evidence="5">
    <location>
        <begin position="191"/>
        <end position="387"/>
    </location>
</feature>
<dbReference type="InterPro" id="IPR039697">
    <property type="entry name" value="Alcohol_dehydrogenase_Fe"/>
</dbReference>
<dbReference type="Gene3D" id="3.40.50.1970">
    <property type="match status" value="1"/>
</dbReference>
<dbReference type="Pfam" id="PF25137">
    <property type="entry name" value="ADH_Fe_C"/>
    <property type="match status" value="1"/>
</dbReference>
<dbReference type="GeneID" id="78362256"/>
<dbReference type="EMBL" id="NHMP01000005">
    <property type="protein sequence ID" value="OXE47297.1"/>
    <property type="molecule type" value="Genomic_DNA"/>
</dbReference>
<dbReference type="Pfam" id="PF00465">
    <property type="entry name" value="Fe-ADH"/>
    <property type="match status" value="1"/>
</dbReference>
<evidence type="ECO:0000259" key="4">
    <source>
        <dbReference type="Pfam" id="PF00465"/>
    </source>
</evidence>
<accession>A0A227KHN0</accession>
<sequence>MYQIYFPTDLYFGAGALKELHKIKMPGKKALVVTTSGKSIKRFGYLAELEKQLKEQNVEFSLFDKILPNPTKDSIMEAASQAKAEDCDFVIGFGGGSPMDSAKVIALMATNPGDLWDYCVRGTGKGQPIQNPPLPIVCISTTAGTGSEADCSGMVNNTDTNEKFGIGDVSMFPTISVVDPELMVSVPPVQTAYQGLDAFFHCAEGYISKKANLFNEMFAITAIENVGKYLVKAYRDGSNLEAREHMAFANTLGGLVMTTGKLTSQHSLEHVMSAFHPDLPHGAGLILICRAYFGHFVRKGDESQKFINMARALGNPTADKPEDFLVVLDKLLDDCGVGQLKMSDFGITKEELPVFAHEAKKVFEQLFYNDPSLLSEEDCLKIYEESYQ</sequence>
<protein>
    <submittedName>
        <fullName evidence="6">Alcohol dehydrogenase</fullName>
    </submittedName>
</protein>
<evidence type="ECO:0000313" key="6">
    <source>
        <dbReference type="EMBL" id="OXE47297.1"/>
    </source>
</evidence>
<dbReference type="Proteomes" id="UP000214610">
    <property type="component" value="Unassembled WGS sequence"/>
</dbReference>
<dbReference type="InterPro" id="IPR056798">
    <property type="entry name" value="ADH_Fe_C"/>
</dbReference>
<dbReference type="Gene3D" id="1.20.1090.10">
    <property type="entry name" value="Dehydroquinate synthase-like - alpha domain"/>
    <property type="match status" value="1"/>
</dbReference>